<dbReference type="InterPro" id="IPR036397">
    <property type="entry name" value="RNaseH_sf"/>
</dbReference>
<feature type="non-terminal residue" evidence="2">
    <location>
        <position position="153"/>
    </location>
</feature>
<dbReference type="PROSITE" id="PS50879">
    <property type="entry name" value="RNASE_H_1"/>
    <property type="match status" value="1"/>
</dbReference>
<evidence type="ECO:0000259" key="1">
    <source>
        <dbReference type="PROSITE" id="PS50879"/>
    </source>
</evidence>
<reference evidence="2" key="1">
    <citation type="submission" date="2016-11" db="EMBL/GenBank/DDBJ databases">
        <title>The genome of Nicotiana attenuata.</title>
        <authorList>
            <person name="Xu S."/>
            <person name="Brockmoeller T."/>
            <person name="Gaquerel E."/>
            <person name="Navarro A."/>
            <person name="Kuhl H."/>
            <person name="Gase K."/>
            <person name="Ling Z."/>
            <person name="Zhou W."/>
            <person name="Kreitzer C."/>
            <person name="Stanke M."/>
            <person name="Tang H."/>
            <person name="Lyons E."/>
            <person name="Pandey P."/>
            <person name="Pandey S.P."/>
            <person name="Timmermann B."/>
            <person name="Baldwin I.T."/>
        </authorList>
    </citation>
    <scope>NUCLEOTIDE SEQUENCE [LARGE SCALE GENOMIC DNA]</scope>
    <source>
        <strain evidence="2">UT</strain>
    </source>
</reference>
<dbReference type="PANTHER" id="PTHR47723">
    <property type="entry name" value="OS05G0353850 PROTEIN"/>
    <property type="match status" value="1"/>
</dbReference>
<dbReference type="SUPFAM" id="SSF53098">
    <property type="entry name" value="Ribonuclease H-like"/>
    <property type="match status" value="1"/>
</dbReference>
<name>A0A314LFU2_NICAT</name>
<dbReference type="InterPro" id="IPR012337">
    <property type="entry name" value="RNaseH-like_sf"/>
</dbReference>
<proteinExistence type="predicted"/>
<gene>
    <name evidence="2" type="ORF">A4A49_55686</name>
</gene>
<sequence length="153" mass="17268">DGCSKGNLGLASGGGCLRDQYGDLIMAYSTFFGSCTNNMAEARAILVGLIWCIDNGYKEVEIKSDSLILINAINNQAGTPWQIAHLLEYIREMNQEGHIKFSHCYREANCTPDFLANWNLHRKSSTFFTEANALRMRVRVALKNDRNQLVNFR</sequence>
<dbReference type="SMR" id="A0A314LFU2"/>
<dbReference type="AlphaFoldDB" id="A0A314LFU2"/>
<dbReference type="Pfam" id="PF13456">
    <property type="entry name" value="RVT_3"/>
    <property type="match status" value="1"/>
</dbReference>
<evidence type="ECO:0000313" key="2">
    <source>
        <dbReference type="EMBL" id="OIT40476.1"/>
    </source>
</evidence>
<dbReference type="GO" id="GO:0004523">
    <property type="term" value="F:RNA-DNA hybrid ribonuclease activity"/>
    <property type="evidence" value="ECO:0007669"/>
    <property type="project" value="InterPro"/>
</dbReference>
<accession>A0A314LFU2</accession>
<dbReference type="InterPro" id="IPR053151">
    <property type="entry name" value="RNase_H-like"/>
</dbReference>
<keyword evidence="3" id="KW-1185">Reference proteome</keyword>
<dbReference type="Gene3D" id="3.30.420.10">
    <property type="entry name" value="Ribonuclease H-like superfamily/Ribonuclease H"/>
    <property type="match status" value="1"/>
</dbReference>
<feature type="non-terminal residue" evidence="2">
    <location>
        <position position="1"/>
    </location>
</feature>
<dbReference type="Proteomes" id="UP000187609">
    <property type="component" value="Unassembled WGS sequence"/>
</dbReference>
<comment type="caution">
    <text evidence="2">The sequence shown here is derived from an EMBL/GenBank/DDBJ whole genome shotgun (WGS) entry which is preliminary data.</text>
</comment>
<dbReference type="GO" id="GO:0003676">
    <property type="term" value="F:nucleic acid binding"/>
    <property type="evidence" value="ECO:0007669"/>
    <property type="project" value="InterPro"/>
</dbReference>
<organism evidence="2 3">
    <name type="scientific">Nicotiana attenuata</name>
    <name type="common">Coyote tobacco</name>
    <dbReference type="NCBI Taxonomy" id="49451"/>
    <lineage>
        <taxon>Eukaryota</taxon>
        <taxon>Viridiplantae</taxon>
        <taxon>Streptophyta</taxon>
        <taxon>Embryophyta</taxon>
        <taxon>Tracheophyta</taxon>
        <taxon>Spermatophyta</taxon>
        <taxon>Magnoliopsida</taxon>
        <taxon>eudicotyledons</taxon>
        <taxon>Gunneridae</taxon>
        <taxon>Pentapetalae</taxon>
        <taxon>asterids</taxon>
        <taxon>lamiids</taxon>
        <taxon>Solanales</taxon>
        <taxon>Solanaceae</taxon>
        <taxon>Nicotianoideae</taxon>
        <taxon>Nicotianeae</taxon>
        <taxon>Nicotiana</taxon>
    </lineage>
</organism>
<dbReference type="CDD" id="cd06222">
    <property type="entry name" value="RNase_H_like"/>
    <property type="match status" value="1"/>
</dbReference>
<evidence type="ECO:0000313" key="3">
    <source>
        <dbReference type="Proteomes" id="UP000187609"/>
    </source>
</evidence>
<protein>
    <recommendedName>
        <fullName evidence="1">RNase H type-1 domain-containing protein</fullName>
    </recommendedName>
</protein>
<dbReference type="Gramene" id="OIT40476">
    <property type="protein sequence ID" value="OIT40476"/>
    <property type="gene ID" value="A4A49_55686"/>
</dbReference>
<dbReference type="PANTHER" id="PTHR47723:SF19">
    <property type="entry name" value="POLYNUCLEOTIDYL TRANSFERASE, RIBONUCLEASE H-LIKE SUPERFAMILY PROTEIN"/>
    <property type="match status" value="1"/>
</dbReference>
<dbReference type="InterPro" id="IPR002156">
    <property type="entry name" value="RNaseH_domain"/>
</dbReference>
<dbReference type="EMBL" id="MJEQ01000022">
    <property type="protein sequence ID" value="OIT40476.1"/>
    <property type="molecule type" value="Genomic_DNA"/>
</dbReference>
<dbReference type="InterPro" id="IPR044730">
    <property type="entry name" value="RNase_H-like_dom_plant"/>
</dbReference>
<feature type="domain" description="RNase H type-1" evidence="1">
    <location>
        <begin position="1"/>
        <end position="126"/>
    </location>
</feature>